<protein>
    <submittedName>
        <fullName evidence="2">Ankyrin repeat-containing protein</fullName>
    </submittedName>
</protein>
<dbReference type="Proteomes" id="UP000035680">
    <property type="component" value="Unassembled WGS sequence"/>
</dbReference>
<organism evidence="1 2">
    <name type="scientific">Strongyloides venezuelensis</name>
    <name type="common">Threadworm</name>
    <dbReference type="NCBI Taxonomy" id="75913"/>
    <lineage>
        <taxon>Eukaryota</taxon>
        <taxon>Metazoa</taxon>
        <taxon>Ecdysozoa</taxon>
        <taxon>Nematoda</taxon>
        <taxon>Chromadorea</taxon>
        <taxon>Rhabditida</taxon>
        <taxon>Tylenchina</taxon>
        <taxon>Panagrolaimomorpha</taxon>
        <taxon>Strongyloidoidea</taxon>
        <taxon>Strongyloididae</taxon>
        <taxon>Strongyloides</taxon>
    </lineage>
</organism>
<sequence>MNPESLQTISKRNILCQMYNDKNLHRLQVLPTYLVRHLKQLKNEIDIFYKVHINFIDVFAMSLVSIDPVTGSFDRLGTIKNLRRYSQPAVYFQLCAVNAMDDETLEVWLFSLTELEHHALLISDNEVVAGRALEIVGREGIINYEHCAMKSAYHGWLPALERSLMRVQEPGNGLLSRCILMAIRHHHYHIANLLECYEFSDSFVYFFPNGFVPVDFVISLLDGSLINIEIGRTIAKDLIEWMPKIEILKLSEALKKTSCCPYILSELETMYSRRINSTYTNDDNSE</sequence>
<proteinExistence type="predicted"/>
<name>A0A0K0G408_STRVS</name>
<evidence type="ECO:0000313" key="1">
    <source>
        <dbReference type="Proteomes" id="UP000035680"/>
    </source>
</evidence>
<accession>A0A0K0G408</accession>
<dbReference type="AlphaFoldDB" id="A0A0K0G408"/>
<dbReference type="WBParaSite" id="SVE_1946700.1">
    <property type="protein sequence ID" value="SVE_1946700.1"/>
    <property type="gene ID" value="SVE_1946700"/>
</dbReference>
<keyword evidence="1" id="KW-1185">Reference proteome</keyword>
<reference evidence="2" key="2">
    <citation type="submission" date="2015-08" db="UniProtKB">
        <authorList>
            <consortium name="WormBaseParasite"/>
        </authorList>
    </citation>
    <scope>IDENTIFICATION</scope>
</reference>
<reference evidence="1" key="1">
    <citation type="submission" date="2014-07" db="EMBL/GenBank/DDBJ databases">
        <authorList>
            <person name="Martin A.A"/>
            <person name="De Silva N."/>
        </authorList>
    </citation>
    <scope>NUCLEOTIDE SEQUENCE</scope>
</reference>
<evidence type="ECO:0000313" key="2">
    <source>
        <dbReference type="WBParaSite" id="SVE_1946700.1"/>
    </source>
</evidence>